<dbReference type="EMBL" id="BONC01000028">
    <property type="protein sequence ID" value="GIF57991.1"/>
    <property type="molecule type" value="Genomic_DNA"/>
</dbReference>
<evidence type="ECO:0000313" key="1">
    <source>
        <dbReference type="EMBL" id="GIF57991.1"/>
    </source>
</evidence>
<gene>
    <name evidence="1" type="ORF">Air01nite_40860</name>
</gene>
<name>A0ABQ4C5D7_9ACTN</name>
<dbReference type="Proteomes" id="UP000624325">
    <property type="component" value="Unassembled WGS sequence"/>
</dbReference>
<reference evidence="1 2" key="1">
    <citation type="submission" date="2021-01" db="EMBL/GenBank/DDBJ databases">
        <title>Whole genome shotgun sequence of Asanoa iriomotensis NBRC 100142.</title>
        <authorList>
            <person name="Komaki H."/>
            <person name="Tamura T."/>
        </authorList>
    </citation>
    <scope>NUCLEOTIDE SEQUENCE [LARGE SCALE GENOMIC DNA]</scope>
    <source>
        <strain evidence="1 2">NBRC 100142</strain>
    </source>
</reference>
<proteinExistence type="predicted"/>
<protein>
    <submittedName>
        <fullName evidence="1">Uncharacterized protein</fullName>
    </submittedName>
</protein>
<organism evidence="1 2">
    <name type="scientific">Asanoa iriomotensis</name>
    <dbReference type="NCBI Taxonomy" id="234613"/>
    <lineage>
        <taxon>Bacteria</taxon>
        <taxon>Bacillati</taxon>
        <taxon>Actinomycetota</taxon>
        <taxon>Actinomycetes</taxon>
        <taxon>Micromonosporales</taxon>
        <taxon>Micromonosporaceae</taxon>
        <taxon>Asanoa</taxon>
    </lineage>
</organism>
<comment type="caution">
    <text evidence="1">The sequence shown here is derived from an EMBL/GenBank/DDBJ whole genome shotgun (WGS) entry which is preliminary data.</text>
</comment>
<keyword evidence="2" id="KW-1185">Reference proteome</keyword>
<evidence type="ECO:0000313" key="2">
    <source>
        <dbReference type="Proteomes" id="UP000624325"/>
    </source>
</evidence>
<sequence length="129" mass="14412">MVVITLAGPDAMHCLDRVELTLRPTHRAQWNSPGPLVKVGNHYRFNPGEGDAIDPAILVLDDVVARDPRIALLEPVDYKPADGSYRPPIRLMAACHLQGHEPWQVPITVTKMDELRLPRPEPTKVSKLQ</sequence>
<accession>A0ABQ4C5D7</accession>